<gene>
    <name evidence="2" type="ORF">INT45_002417</name>
</gene>
<dbReference type="EMBL" id="JAEPRB010000214">
    <property type="protein sequence ID" value="KAG2218709.1"/>
    <property type="molecule type" value="Genomic_DNA"/>
</dbReference>
<protein>
    <submittedName>
        <fullName evidence="2">Uncharacterized protein</fullName>
    </submittedName>
</protein>
<feature type="region of interest" description="Disordered" evidence="1">
    <location>
        <begin position="146"/>
        <end position="167"/>
    </location>
</feature>
<sequence>MSFIRAVRLLRDYSKRHTFRTWSFESAQFVDGDFRAAHPLPYDQHFTRENAKYSTLGDLISCIPICLTCHKSNRTVDNIEQRIHQNIYKKILEHVALKGHTLTDNYIKECSELSIIIKTWGYVYEEFFGYNQKLFIQWGDTISPTSDQPQTNLGPASDQPRSNLGPTCKQSRLNCKLDFRIISTEDDSSFDPIAGEAAKTTATTPSKYYNDKLKSVLATKSIISKLQKRKF</sequence>
<dbReference type="OrthoDB" id="2290147at2759"/>
<organism evidence="2 3">
    <name type="scientific">Circinella minor</name>
    <dbReference type="NCBI Taxonomy" id="1195481"/>
    <lineage>
        <taxon>Eukaryota</taxon>
        <taxon>Fungi</taxon>
        <taxon>Fungi incertae sedis</taxon>
        <taxon>Mucoromycota</taxon>
        <taxon>Mucoromycotina</taxon>
        <taxon>Mucoromycetes</taxon>
        <taxon>Mucorales</taxon>
        <taxon>Lichtheimiaceae</taxon>
        <taxon>Circinella</taxon>
    </lineage>
</organism>
<proteinExistence type="predicted"/>
<accession>A0A8H7VL78</accession>
<dbReference type="AlphaFoldDB" id="A0A8H7VL78"/>
<comment type="caution">
    <text evidence="2">The sequence shown here is derived from an EMBL/GenBank/DDBJ whole genome shotgun (WGS) entry which is preliminary data.</text>
</comment>
<evidence type="ECO:0000313" key="3">
    <source>
        <dbReference type="Proteomes" id="UP000646827"/>
    </source>
</evidence>
<name>A0A8H7VL78_9FUNG</name>
<evidence type="ECO:0000256" key="1">
    <source>
        <dbReference type="SAM" id="MobiDB-lite"/>
    </source>
</evidence>
<reference evidence="2 3" key="1">
    <citation type="submission" date="2020-12" db="EMBL/GenBank/DDBJ databases">
        <title>Metabolic potential, ecology and presence of endohyphal bacteria is reflected in genomic diversity of Mucoromycotina.</title>
        <authorList>
            <person name="Muszewska A."/>
            <person name="Okrasinska A."/>
            <person name="Steczkiewicz K."/>
            <person name="Drgas O."/>
            <person name="Orlowska M."/>
            <person name="Perlinska-Lenart U."/>
            <person name="Aleksandrzak-Piekarczyk T."/>
            <person name="Szatraj K."/>
            <person name="Zielenkiewicz U."/>
            <person name="Pilsyk S."/>
            <person name="Malc E."/>
            <person name="Mieczkowski P."/>
            <person name="Kruszewska J.S."/>
            <person name="Biernat P."/>
            <person name="Pawlowska J."/>
        </authorList>
    </citation>
    <scope>NUCLEOTIDE SEQUENCE [LARGE SCALE GENOMIC DNA]</scope>
    <source>
        <strain evidence="2 3">CBS 142.35</strain>
    </source>
</reference>
<dbReference type="Proteomes" id="UP000646827">
    <property type="component" value="Unassembled WGS sequence"/>
</dbReference>
<evidence type="ECO:0000313" key="2">
    <source>
        <dbReference type="EMBL" id="KAG2218709.1"/>
    </source>
</evidence>
<keyword evidence="3" id="KW-1185">Reference proteome</keyword>